<keyword evidence="1" id="KW-1133">Transmembrane helix</keyword>
<dbReference type="Proteomes" id="UP000095662">
    <property type="component" value="Unassembled WGS sequence"/>
</dbReference>
<gene>
    <name evidence="2" type="ORF">ERS852540_01998</name>
</gene>
<dbReference type="AlphaFoldDB" id="A0A174ZUM6"/>
<reference evidence="2 3" key="1">
    <citation type="submission" date="2015-09" db="EMBL/GenBank/DDBJ databases">
        <authorList>
            <consortium name="Pathogen Informatics"/>
        </authorList>
    </citation>
    <scope>NUCLEOTIDE SEQUENCE [LARGE SCALE GENOMIC DNA]</scope>
    <source>
        <strain evidence="2 3">2789STDY5834928</strain>
    </source>
</reference>
<keyword evidence="1" id="KW-0812">Transmembrane</keyword>
<dbReference type="OrthoDB" id="9816564at2"/>
<accession>A0A174ZUM6</accession>
<dbReference type="STRING" id="39492.ERS852540_01998"/>
<feature type="transmembrane region" description="Helical" evidence="1">
    <location>
        <begin position="408"/>
        <end position="427"/>
    </location>
</feature>
<evidence type="ECO:0000313" key="2">
    <source>
        <dbReference type="EMBL" id="CUQ89772.1"/>
    </source>
</evidence>
<name>A0A174ZUM6_9FIRM</name>
<evidence type="ECO:0000256" key="1">
    <source>
        <dbReference type="SAM" id="Phobius"/>
    </source>
</evidence>
<dbReference type="EMBL" id="CZBY01000017">
    <property type="protein sequence ID" value="CUQ89772.1"/>
    <property type="molecule type" value="Genomic_DNA"/>
</dbReference>
<organism evidence="2 3">
    <name type="scientific">[Eubacterium] siraeum</name>
    <dbReference type="NCBI Taxonomy" id="39492"/>
    <lineage>
        <taxon>Bacteria</taxon>
        <taxon>Bacillati</taxon>
        <taxon>Bacillota</taxon>
        <taxon>Clostridia</taxon>
        <taxon>Eubacteriales</taxon>
        <taxon>Oscillospiraceae</taxon>
        <taxon>Oscillospiraceae incertae sedis</taxon>
    </lineage>
</organism>
<protein>
    <submittedName>
        <fullName evidence="2">Predicted hydrolase (HAD superfamily)</fullName>
    </submittedName>
</protein>
<evidence type="ECO:0000313" key="3">
    <source>
        <dbReference type="Proteomes" id="UP000095662"/>
    </source>
</evidence>
<keyword evidence="2" id="KW-0378">Hydrolase</keyword>
<proteinExistence type="predicted"/>
<dbReference type="GO" id="GO:0016787">
    <property type="term" value="F:hydrolase activity"/>
    <property type="evidence" value="ECO:0007669"/>
    <property type="project" value="UniProtKB-KW"/>
</dbReference>
<sequence>MKTDKYRRLLSCCPSLLDAADKTANDKNGALKNNVPAQVTAYVTAPVLFCYVCYILDSVKKNNINRIFFLSRDGYILKQIADIIIERKKLKIQTSYLYVSRYSLRNALYYKCETAEDFENAGLFTGYTLKSAKNFLKRAGLDNRQRAEVYNKIGFFDDENKDLSDSEYSAFCEKIKNDSALLCKIKNNSENNYHNIMKYFEQSGLFEKGKIAVVDSGWMGTVQKTLTALVKGRTDDNIIGYYFGLYRREDDNYKAFLFDVTDAYKYVPTLCNNLFECFCSAPHGMTTGYRECDGKIIPVLSDANAEMVKMAEIQTKTAVRFTEYACENENYIPICKMRDISARLLKALMYKPDKQEAEILGAFPFSDDVTEAKIQHLAGNCKGSISNILLPVRIIRKKKGKSIYPDKYIYWLYGSIVLTGCKPAWVYRLSVREWERLRLLRERRKLCR</sequence>
<keyword evidence="1" id="KW-0472">Membrane</keyword>